<dbReference type="InterPro" id="IPR029024">
    <property type="entry name" value="TerB-like"/>
</dbReference>
<gene>
    <name evidence="2" type="ORF">A4R26_28360</name>
</gene>
<evidence type="ECO:0000313" key="2">
    <source>
        <dbReference type="EMBL" id="OQP52744.1"/>
    </source>
</evidence>
<dbReference type="Proteomes" id="UP000192276">
    <property type="component" value="Unassembled WGS sequence"/>
</dbReference>
<reference evidence="3" key="1">
    <citation type="submission" date="2016-04" db="EMBL/GenBank/DDBJ databases">
        <authorList>
            <person name="Chen L."/>
            <person name="Zhuang W."/>
            <person name="Wang G."/>
        </authorList>
    </citation>
    <scope>NUCLEOTIDE SEQUENCE [LARGE SCALE GENOMIC DNA]</scope>
    <source>
        <strain evidence="3">208</strain>
    </source>
</reference>
<proteinExistence type="predicted"/>
<evidence type="ECO:0000313" key="3">
    <source>
        <dbReference type="Proteomes" id="UP000192276"/>
    </source>
</evidence>
<sequence>MYTGLLKAPEEGVCHLFYYCCMKDGSFRESELDTISDKLVSIDLHKKLNFKDEMQKYKSYVNGITDEDIYLKYLISIIKPLRPLALFSWCVELCTADGDVSIEEDRLLTRISRLLDIGDTEQELLKRLMTQRRQVGMEKKF</sequence>
<comment type="caution">
    <text evidence="2">The sequence shown here is derived from an EMBL/GenBank/DDBJ whole genome shotgun (WGS) entry which is preliminary data.</text>
</comment>
<dbReference type="Gene3D" id="1.10.3680.10">
    <property type="entry name" value="TerB-like"/>
    <property type="match status" value="1"/>
</dbReference>
<dbReference type="EMBL" id="LWBP01000212">
    <property type="protein sequence ID" value="OQP52744.1"/>
    <property type="molecule type" value="Genomic_DNA"/>
</dbReference>
<keyword evidence="3" id="KW-1185">Reference proteome</keyword>
<evidence type="ECO:0000259" key="1">
    <source>
        <dbReference type="Pfam" id="PF05099"/>
    </source>
</evidence>
<dbReference type="Pfam" id="PF05099">
    <property type="entry name" value="TerB"/>
    <property type="match status" value="1"/>
</dbReference>
<dbReference type="RefSeq" id="WP_081169698.1">
    <property type="nucleotide sequence ID" value="NZ_LWBP01000212.1"/>
</dbReference>
<organism evidence="2 3">
    <name type="scientific">Niastella populi</name>
    <dbReference type="NCBI Taxonomy" id="550983"/>
    <lineage>
        <taxon>Bacteria</taxon>
        <taxon>Pseudomonadati</taxon>
        <taxon>Bacteroidota</taxon>
        <taxon>Chitinophagia</taxon>
        <taxon>Chitinophagales</taxon>
        <taxon>Chitinophagaceae</taxon>
        <taxon>Niastella</taxon>
    </lineage>
</organism>
<dbReference type="InterPro" id="IPR007791">
    <property type="entry name" value="DjlA_N"/>
</dbReference>
<dbReference type="SUPFAM" id="SSF158682">
    <property type="entry name" value="TerB-like"/>
    <property type="match status" value="1"/>
</dbReference>
<dbReference type="AlphaFoldDB" id="A0A1V9F303"/>
<name>A0A1V9F303_9BACT</name>
<dbReference type="CDD" id="cd07177">
    <property type="entry name" value="terB_like"/>
    <property type="match status" value="1"/>
</dbReference>
<dbReference type="OrthoDB" id="669314at2"/>
<feature type="domain" description="Co-chaperone DjlA N-terminal" evidence="1">
    <location>
        <begin position="21"/>
        <end position="125"/>
    </location>
</feature>
<protein>
    <recommendedName>
        <fullName evidence="1">Co-chaperone DjlA N-terminal domain-containing protein</fullName>
    </recommendedName>
</protein>
<accession>A0A1V9F303</accession>